<name>A0AC61N5V7_9FIRM</name>
<proteinExistence type="predicted"/>
<reference evidence="1" key="1">
    <citation type="submission" date="2021-01" db="EMBL/GenBank/DDBJ databases">
        <title>Complete genome sequence of Clostridiales bacterium R-7.</title>
        <authorList>
            <person name="Mahoney-Kurpe S.C."/>
            <person name="Palevich N."/>
            <person name="Koike S."/>
            <person name="Moon C.D."/>
            <person name="Attwood G.T."/>
        </authorList>
    </citation>
    <scope>NUCLEOTIDE SEQUENCE</scope>
    <source>
        <strain evidence="1">R-7</strain>
    </source>
</reference>
<dbReference type="EMBL" id="CP068393">
    <property type="protein sequence ID" value="QUC66709.1"/>
    <property type="molecule type" value="Genomic_DNA"/>
</dbReference>
<keyword evidence="2" id="KW-1185">Reference proteome</keyword>
<protein>
    <submittedName>
        <fullName evidence="1">CDP-glycerol glycerophosphotransferase family protein</fullName>
    </submittedName>
</protein>
<sequence>MPDTNSGKPLLKTIADRLYPAVVSLRIAQGTRIIRRFVRYRKKTHPSDPIRVGFVAQVPEVWDKQMSLFNLMLQDPRFDPYIIYVNHFNFVNRQSFQEDPGERLFYENLYSSERVLDFFSASDIDLSGFDYLFYDRPFNHYLPPDLQTRYTAAYTRLCLILYGAYDWDVPFEYGDFAAGVSLWFASNVHEYDAFRKVFGNSAYHQVFNVGYPAYELYHSLPSSPGSNRILWTPRWSYDAKIGGSHFLEYIDRWIDFVSRHNVSLTIRPHPLMFDNLLREHLMTEEEIRQLKERCSNAGIRFDSNRIVADTFRDTDILVSDYSSILGLFLAMNKPIVYCPGNIPFTAEFLQQRDAMYEAPSWEEIERHLENLLTGNDPLAEKRQTVITDCLLKKQNAAKQIADILEQDYKTLF</sequence>
<gene>
    <name evidence="1" type="ORF">JYE49_12760</name>
</gene>
<accession>A0AC61N5V7</accession>
<dbReference type="Proteomes" id="UP000682782">
    <property type="component" value="Chromosome"/>
</dbReference>
<evidence type="ECO:0000313" key="1">
    <source>
        <dbReference type="EMBL" id="QUC66709.1"/>
    </source>
</evidence>
<organism evidence="1 2">
    <name type="scientific">Aristaeella hokkaidonensis</name>
    <dbReference type="NCBI Taxonomy" id="3046382"/>
    <lineage>
        <taxon>Bacteria</taxon>
        <taxon>Bacillati</taxon>
        <taxon>Bacillota</taxon>
        <taxon>Clostridia</taxon>
        <taxon>Eubacteriales</taxon>
        <taxon>Aristaeellaceae</taxon>
        <taxon>Aristaeella</taxon>
    </lineage>
</organism>
<evidence type="ECO:0000313" key="2">
    <source>
        <dbReference type="Proteomes" id="UP000682782"/>
    </source>
</evidence>